<comment type="caution">
    <text evidence="10">The sequence shown here is derived from an EMBL/GenBank/DDBJ whole genome shotgun (WGS) entry which is preliminary data.</text>
</comment>
<proteinExistence type="inferred from homology"/>
<dbReference type="SUPFAM" id="SSF52540">
    <property type="entry name" value="P-loop containing nucleoside triphosphate hydrolases"/>
    <property type="match status" value="1"/>
</dbReference>
<dbReference type="Pfam" id="PF00271">
    <property type="entry name" value="Helicase_C"/>
    <property type="match status" value="1"/>
</dbReference>
<keyword evidence="4 6" id="KW-0694">RNA-binding</keyword>
<evidence type="ECO:0000313" key="11">
    <source>
        <dbReference type="Proteomes" id="UP001147782"/>
    </source>
</evidence>
<dbReference type="CDD" id="cd18787">
    <property type="entry name" value="SF2_C_DEAD"/>
    <property type="match status" value="1"/>
</dbReference>
<keyword evidence="11" id="KW-1185">Reference proteome</keyword>
<name>A0A9W9V6N5_9EURO</name>
<comment type="similarity">
    <text evidence="6">Belongs to the DEAD box helicase family.</text>
</comment>
<keyword evidence="1 6" id="KW-0547">Nucleotide-binding</keyword>
<evidence type="ECO:0000313" key="10">
    <source>
        <dbReference type="EMBL" id="KAJ5368395.1"/>
    </source>
</evidence>
<feature type="domain" description="Helicase C-terminal" evidence="9">
    <location>
        <begin position="261"/>
        <end position="416"/>
    </location>
</feature>
<feature type="region of interest" description="Disordered" evidence="7">
    <location>
        <begin position="495"/>
        <end position="561"/>
    </location>
</feature>
<dbReference type="SMART" id="SM00487">
    <property type="entry name" value="DEXDc"/>
    <property type="match status" value="1"/>
</dbReference>
<gene>
    <name evidence="10" type="ORF">N7496_008155</name>
</gene>
<dbReference type="SMART" id="SM00490">
    <property type="entry name" value="HELICc"/>
    <property type="match status" value="1"/>
</dbReference>
<dbReference type="EC" id="3.6.4.13" evidence="6"/>
<dbReference type="InterPro" id="IPR011545">
    <property type="entry name" value="DEAD/DEAH_box_helicase_dom"/>
</dbReference>
<evidence type="ECO:0000256" key="3">
    <source>
        <dbReference type="ARBA" id="ARBA00022840"/>
    </source>
</evidence>
<reference evidence="10" key="2">
    <citation type="journal article" date="2023" name="IMA Fungus">
        <title>Comparative genomic study of the Penicillium genus elucidates a diverse pangenome and 15 lateral gene transfer events.</title>
        <authorList>
            <person name="Petersen C."/>
            <person name="Sorensen T."/>
            <person name="Nielsen M.R."/>
            <person name="Sondergaard T.E."/>
            <person name="Sorensen J.L."/>
            <person name="Fitzpatrick D.A."/>
            <person name="Frisvad J.C."/>
            <person name="Nielsen K.L."/>
        </authorList>
    </citation>
    <scope>NUCLEOTIDE SEQUENCE</scope>
    <source>
        <strain evidence="10">IBT 29864</strain>
    </source>
</reference>
<comment type="domain">
    <text evidence="6">The Q motif is unique to and characteristic of the DEAD box family of RNA helicases and controls ATP binding and hydrolysis.</text>
</comment>
<feature type="domain" description="Helicase ATP-binding" evidence="8">
    <location>
        <begin position="46"/>
        <end position="230"/>
    </location>
</feature>
<evidence type="ECO:0000256" key="4">
    <source>
        <dbReference type="ARBA" id="ARBA00022884"/>
    </source>
</evidence>
<dbReference type="PROSITE" id="PS51192">
    <property type="entry name" value="HELICASE_ATP_BIND_1"/>
    <property type="match status" value="1"/>
</dbReference>
<dbReference type="PANTHER" id="PTHR24031">
    <property type="entry name" value="RNA HELICASE"/>
    <property type="match status" value="1"/>
</dbReference>
<dbReference type="GO" id="GO:0003723">
    <property type="term" value="F:RNA binding"/>
    <property type="evidence" value="ECO:0007669"/>
    <property type="project" value="UniProtKB-UniRule"/>
</dbReference>
<evidence type="ECO:0000256" key="7">
    <source>
        <dbReference type="SAM" id="MobiDB-lite"/>
    </source>
</evidence>
<feature type="compositionally biased region" description="Basic residues" evidence="7">
    <location>
        <begin position="546"/>
        <end position="561"/>
    </location>
</feature>
<dbReference type="GO" id="GO:0016787">
    <property type="term" value="F:hydrolase activity"/>
    <property type="evidence" value="ECO:0007669"/>
    <property type="project" value="UniProtKB-KW"/>
</dbReference>
<dbReference type="InterPro" id="IPR014001">
    <property type="entry name" value="Helicase_ATP-bd"/>
</dbReference>
<dbReference type="GO" id="GO:0003724">
    <property type="term" value="F:RNA helicase activity"/>
    <property type="evidence" value="ECO:0007669"/>
    <property type="project" value="UniProtKB-EC"/>
</dbReference>
<dbReference type="RefSeq" id="XP_056553137.1">
    <property type="nucleotide sequence ID" value="XM_056701074.1"/>
</dbReference>
<dbReference type="AlphaFoldDB" id="A0A9W9V6N5"/>
<dbReference type="CDD" id="cd17964">
    <property type="entry name" value="DEADc_MSS116"/>
    <property type="match status" value="1"/>
</dbReference>
<reference evidence="10" key="1">
    <citation type="submission" date="2022-11" db="EMBL/GenBank/DDBJ databases">
        <authorList>
            <person name="Petersen C."/>
        </authorList>
    </citation>
    <scope>NUCLEOTIDE SEQUENCE</scope>
    <source>
        <strain evidence="10">IBT 29864</strain>
    </source>
</reference>
<dbReference type="GeneID" id="81440253"/>
<comment type="function">
    <text evidence="6">RNA helicase.</text>
</comment>
<evidence type="ECO:0000259" key="9">
    <source>
        <dbReference type="PROSITE" id="PS51194"/>
    </source>
</evidence>
<evidence type="ECO:0000256" key="6">
    <source>
        <dbReference type="RuleBase" id="RU365068"/>
    </source>
</evidence>
<keyword evidence="6 10" id="KW-0347">Helicase</keyword>
<evidence type="ECO:0000256" key="1">
    <source>
        <dbReference type="ARBA" id="ARBA00022741"/>
    </source>
</evidence>
<dbReference type="OrthoDB" id="193716at2759"/>
<evidence type="ECO:0000256" key="2">
    <source>
        <dbReference type="ARBA" id="ARBA00022801"/>
    </source>
</evidence>
<accession>A0A9W9V6N5</accession>
<dbReference type="InterPro" id="IPR027417">
    <property type="entry name" value="P-loop_NTPase"/>
</dbReference>
<sequence>MMEGIEIQDGAQPYSSMAGKLDSRLLKALDVMGFSFMTPVQQRVLTELPTWRTDCLVQAKTGTGKTLAFLLPALHCLLEARAAPPRGQVAILIITPTRELAQQIAKSCDQLTSQLAQPLECHIAVGGTARASAHSRFMNGAPSVLVATPGRLKDYLSDEYTAEKLANIQTLVLDEADTMLESGFLADVKQILKMIPSKKQHGWQGMCFSATIPPKVKDVVNVVLNPGYASISTIQENETPTHERVPQYHVIIPSVAETFTALTSLLSIESKQCSKIIVFGVTANMVALMAKVFAQGLTPLKVFEIHSRLNQGARTRTTAQFKEASAGILFASDVIGRGMDFPNVDLVIQVGLPSNGEQYVHRVGRTARAGNDGRAIILLTPAESFFMKVNRHLPIQPHPETNAVLEGATTCTETVTQAMYKIDEETKQRAYSSYIGFFAGSGLLKQVRLDKPGLVQLANELAIKGMACPEPPPMDKKVIGKMGLKGVPGFNYATGSDLNGYSAPRPRGNQPGKKRDALSPGAGQGGARGGVDKNRGGRGGGGRGGRGGRRGGGRGGKPKAA</sequence>
<dbReference type="Pfam" id="PF00270">
    <property type="entry name" value="DEAD"/>
    <property type="match status" value="1"/>
</dbReference>
<evidence type="ECO:0000259" key="8">
    <source>
        <dbReference type="PROSITE" id="PS51192"/>
    </source>
</evidence>
<dbReference type="Gene3D" id="3.40.50.300">
    <property type="entry name" value="P-loop containing nucleotide triphosphate hydrolases"/>
    <property type="match status" value="2"/>
</dbReference>
<organism evidence="10 11">
    <name type="scientific">Penicillium cataractarum</name>
    <dbReference type="NCBI Taxonomy" id="2100454"/>
    <lineage>
        <taxon>Eukaryota</taxon>
        <taxon>Fungi</taxon>
        <taxon>Dikarya</taxon>
        <taxon>Ascomycota</taxon>
        <taxon>Pezizomycotina</taxon>
        <taxon>Eurotiomycetes</taxon>
        <taxon>Eurotiomycetidae</taxon>
        <taxon>Eurotiales</taxon>
        <taxon>Aspergillaceae</taxon>
        <taxon>Penicillium</taxon>
    </lineage>
</organism>
<keyword evidence="2 6" id="KW-0378">Hydrolase</keyword>
<dbReference type="GO" id="GO:0005524">
    <property type="term" value="F:ATP binding"/>
    <property type="evidence" value="ECO:0007669"/>
    <property type="project" value="UniProtKB-UniRule"/>
</dbReference>
<evidence type="ECO:0000256" key="5">
    <source>
        <dbReference type="ARBA" id="ARBA00047984"/>
    </source>
</evidence>
<comment type="catalytic activity">
    <reaction evidence="5 6">
        <text>ATP + H2O = ADP + phosphate + H(+)</text>
        <dbReference type="Rhea" id="RHEA:13065"/>
        <dbReference type="ChEBI" id="CHEBI:15377"/>
        <dbReference type="ChEBI" id="CHEBI:15378"/>
        <dbReference type="ChEBI" id="CHEBI:30616"/>
        <dbReference type="ChEBI" id="CHEBI:43474"/>
        <dbReference type="ChEBI" id="CHEBI:456216"/>
        <dbReference type="EC" id="3.6.4.13"/>
    </reaction>
</comment>
<dbReference type="PROSITE" id="PS51194">
    <property type="entry name" value="HELICASE_CTER"/>
    <property type="match status" value="1"/>
</dbReference>
<dbReference type="EMBL" id="JAPZBS010000007">
    <property type="protein sequence ID" value="KAJ5368395.1"/>
    <property type="molecule type" value="Genomic_DNA"/>
</dbReference>
<dbReference type="InterPro" id="IPR001650">
    <property type="entry name" value="Helicase_C-like"/>
</dbReference>
<keyword evidence="3 6" id="KW-0067">ATP-binding</keyword>
<dbReference type="Proteomes" id="UP001147782">
    <property type="component" value="Unassembled WGS sequence"/>
</dbReference>
<protein>
    <recommendedName>
        <fullName evidence="6">ATP-dependent RNA helicase</fullName>
        <ecNumber evidence="6">3.6.4.13</ecNumber>
    </recommendedName>
</protein>